<evidence type="ECO:0000313" key="2">
    <source>
        <dbReference type="EMBL" id="CAF4526014.1"/>
    </source>
</evidence>
<organism evidence="1 3">
    <name type="scientific">Didymodactylos carnosus</name>
    <dbReference type="NCBI Taxonomy" id="1234261"/>
    <lineage>
        <taxon>Eukaryota</taxon>
        <taxon>Metazoa</taxon>
        <taxon>Spiralia</taxon>
        <taxon>Gnathifera</taxon>
        <taxon>Rotifera</taxon>
        <taxon>Eurotatoria</taxon>
        <taxon>Bdelloidea</taxon>
        <taxon>Philodinida</taxon>
        <taxon>Philodinidae</taxon>
        <taxon>Didymodactylos</taxon>
    </lineage>
</organism>
<dbReference type="Proteomes" id="UP000663829">
    <property type="component" value="Unassembled WGS sequence"/>
</dbReference>
<dbReference type="AlphaFoldDB" id="A0A816D1N2"/>
<feature type="non-terminal residue" evidence="1">
    <location>
        <position position="1"/>
    </location>
</feature>
<gene>
    <name evidence="1" type="ORF">GPM918_LOCUS44231</name>
    <name evidence="2" type="ORF">SRO942_LOCUS45990</name>
</gene>
<comment type="caution">
    <text evidence="1">The sequence shown here is derived from an EMBL/GenBank/DDBJ whole genome shotgun (WGS) entry which is preliminary data.</text>
</comment>
<dbReference type="Proteomes" id="UP000681722">
    <property type="component" value="Unassembled WGS sequence"/>
</dbReference>
<evidence type="ECO:0000313" key="3">
    <source>
        <dbReference type="Proteomes" id="UP000663829"/>
    </source>
</evidence>
<sequence>TNKSSYIQCIRESFQFVEHYFRTLFMDKDKSFHSTCIETLTPAKLVIELESSSKFLSSDEDRPLNDIAFFEPQTKQAVENQPLIISGFNGIYLHSKSTMTYAKDIRDRSLTMLVPTTGNRWHGILEHFCDTNKTNGKQRICYEMSI</sequence>
<evidence type="ECO:0000313" key="1">
    <source>
        <dbReference type="EMBL" id="CAF1628932.1"/>
    </source>
</evidence>
<keyword evidence="3" id="KW-1185">Reference proteome</keyword>
<dbReference type="EMBL" id="CAJNOQ010043008">
    <property type="protein sequence ID" value="CAF1628932.1"/>
    <property type="molecule type" value="Genomic_DNA"/>
</dbReference>
<name>A0A816D1N2_9BILA</name>
<dbReference type="OrthoDB" id="10058129at2759"/>
<proteinExistence type="predicted"/>
<accession>A0A816D1N2</accession>
<protein>
    <submittedName>
        <fullName evidence="1">Uncharacterized protein</fullName>
    </submittedName>
</protein>
<reference evidence="1" key="1">
    <citation type="submission" date="2021-02" db="EMBL/GenBank/DDBJ databases">
        <authorList>
            <person name="Nowell W R."/>
        </authorList>
    </citation>
    <scope>NUCLEOTIDE SEQUENCE</scope>
</reference>
<dbReference type="EMBL" id="CAJOBC010110702">
    <property type="protein sequence ID" value="CAF4526014.1"/>
    <property type="molecule type" value="Genomic_DNA"/>
</dbReference>